<comment type="pathway">
    <text evidence="2">Protein modification; protein glycosylation.</text>
</comment>
<dbReference type="Gene3D" id="3.40.50.11660">
    <property type="entry name" value="Glycosyl transferase family 10, C-terminal domain"/>
    <property type="match status" value="1"/>
</dbReference>
<evidence type="ECO:0000256" key="10">
    <source>
        <dbReference type="ARBA" id="ARBA00023136"/>
    </source>
</evidence>
<feature type="domain" description="Fucosyltransferase N-terminal" evidence="14">
    <location>
        <begin position="89"/>
        <end position="216"/>
    </location>
</feature>
<evidence type="ECO:0000256" key="8">
    <source>
        <dbReference type="ARBA" id="ARBA00022989"/>
    </source>
</evidence>
<name>A0AAW0X9X2_CHEQU</name>
<evidence type="ECO:0000313" key="15">
    <source>
        <dbReference type="EMBL" id="KAK8736377.1"/>
    </source>
</evidence>
<dbReference type="GO" id="GO:0032580">
    <property type="term" value="C:Golgi cisterna membrane"/>
    <property type="evidence" value="ECO:0007669"/>
    <property type="project" value="UniProtKB-SubCell"/>
</dbReference>
<feature type="domain" description="Fucosyltransferase C-terminal" evidence="13">
    <location>
        <begin position="317"/>
        <end position="479"/>
    </location>
</feature>
<evidence type="ECO:0000256" key="11">
    <source>
        <dbReference type="ARBA" id="ARBA00023180"/>
    </source>
</evidence>
<dbReference type="EC" id="2.4.1.-" evidence="12"/>
<keyword evidence="6 12" id="KW-0812">Transmembrane</keyword>
<accession>A0AAW0X9X2</accession>
<dbReference type="EMBL" id="JARKIK010000044">
    <property type="protein sequence ID" value="KAK8736377.1"/>
    <property type="molecule type" value="Genomic_DNA"/>
</dbReference>
<keyword evidence="10" id="KW-0472">Membrane</keyword>
<comment type="similarity">
    <text evidence="3 12">Belongs to the glycosyltransferase 10 family.</text>
</comment>
<keyword evidence="5 12" id="KW-0808">Transferase</keyword>
<evidence type="ECO:0000313" key="16">
    <source>
        <dbReference type="Proteomes" id="UP001445076"/>
    </source>
</evidence>
<evidence type="ECO:0000256" key="1">
    <source>
        <dbReference type="ARBA" id="ARBA00004447"/>
    </source>
</evidence>
<dbReference type="Pfam" id="PF17039">
    <property type="entry name" value="Glyco_tran_10_N"/>
    <property type="match status" value="1"/>
</dbReference>
<evidence type="ECO:0000259" key="14">
    <source>
        <dbReference type="Pfam" id="PF17039"/>
    </source>
</evidence>
<dbReference type="AlphaFoldDB" id="A0AAW0X9X2"/>
<dbReference type="InterPro" id="IPR031481">
    <property type="entry name" value="Glyco_tran_10_N"/>
</dbReference>
<dbReference type="SUPFAM" id="SSF53756">
    <property type="entry name" value="UDP-Glycosyltransferase/glycogen phosphorylase"/>
    <property type="match status" value="2"/>
</dbReference>
<dbReference type="Pfam" id="PF00852">
    <property type="entry name" value="Glyco_transf_10"/>
    <property type="match status" value="1"/>
</dbReference>
<dbReference type="InterPro" id="IPR001503">
    <property type="entry name" value="Glyco_trans_10"/>
</dbReference>
<reference evidence="15 16" key="1">
    <citation type="journal article" date="2024" name="BMC Genomics">
        <title>Genome assembly of redclaw crayfish (Cherax quadricarinatus) provides insights into its immune adaptation and hypoxia tolerance.</title>
        <authorList>
            <person name="Liu Z."/>
            <person name="Zheng J."/>
            <person name="Li H."/>
            <person name="Fang K."/>
            <person name="Wang S."/>
            <person name="He J."/>
            <person name="Zhou D."/>
            <person name="Weng S."/>
            <person name="Chi M."/>
            <person name="Gu Z."/>
            <person name="He J."/>
            <person name="Li F."/>
            <person name="Wang M."/>
        </authorList>
    </citation>
    <scope>NUCLEOTIDE SEQUENCE [LARGE SCALE GENOMIC DNA]</scope>
    <source>
        <strain evidence="15">ZL_2023a</strain>
    </source>
</reference>
<evidence type="ECO:0000256" key="7">
    <source>
        <dbReference type="ARBA" id="ARBA00022968"/>
    </source>
</evidence>
<keyword evidence="9 12" id="KW-0333">Golgi apparatus</keyword>
<dbReference type="GO" id="GO:0008417">
    <property type="term" value="F:fucosyltransferase activity"/>
    <property type="evidence" value="ECO:0007669"/>
    <property type="project" value="InterPro"/>
</dbReference>
<evidence type="ECO:0000256" key="6">
    <source>
        <dbReference type="ARBA" id="ARBA00022692"/>
    </source>
</evidence>
<evidence type="ECO:0000256" key="3">
    <source>
        <dbReference type="ARBA" id="ARBA00008919"/>
    </source>
</evidence>
<dbReference type="PANTHER" id="PTHR48438:SF1">
    <property type="entry name" value="ALPHA-(1,3)-FUCOSYLTRANSFERASE C-RELATED"/>
    <property type="match status" value="1"/>
</dbReference>
<sequence>MARIRKRVLLYLGLACVYLALPPCYLAARSLYTAVGTTLDDYFSRLDDHINYDYYEDVPRGVAVVNKREFSATLLRLLRQLVRPRQEENPKVVLFWTSWFRRAWWGRLRGGVNLEGSHCPETRCEFTHDRSRLPEAALVLFQSEGVRAEDLPEGSRPSDQRWVWVHVEAPPASSKAFSRLHHPQKRLVLDHSGELSGLFNWTMTYHSASQIMEPYGGLIPRKLQVSGAPKDLLRAGAPKALPQTGVPQALRQVHDPHPPTPPLRPALLDIPSPAYKAYLRALDRGSSLEEVMGASWSPFVERDEDGVGEAWEAFLRRPRLVAWMASHCHVPSRREEYVAHLQKYVSVDVYGRCGSLRCGERRQHRNDTCWRKILAPKYLFYLAFENSACDDYITEKLWRPLLHGVVPVVLGGADYSKFLPPHSYINAQGLQPRELGRILRELEASPEEYSKFHLWRGFWRATLRPPLCELCLKAHRDFEVATQVDIPAWWREIGRCRDPLASLDLS</sequence>
<organism evidence="15 16">
    <name type="scientific">Cherax quadricarinatus</name>
    <name type="common">Australian red claw crayfish</name>
    <dbReference type="NCBI Taxonomy" id="27406"/>
    <lineage>
        <taxon>Eukaryota</taxon>
        <taxon>Metazoa</taxon>
        <taxon>Ecdysozoa</taxon>
        <taxon>Arthropoda</taxon>
        <taxon>Crustacea</taxon>
        <taxon>Multicrustacea</taxon>
        <taxon>Malacostraca</taxon>
        <taxon>Eumalacostraca</taxon>
        <taxon>Eucarida</taxon>
        <taxon>Decapoda</taxon>
        <taxon>Pleocyemata</taxon>
        <taxon>Astacidea</taxon>
        <taxon>Parastacoidea</taxon>
        <taxon>Parastacidae</taxon>
        <taxon>Cherax</taxon>
    </lineage>
</organism>
<proteinExistence type="inferred from homology"/>
<dbReference type="Proteomes" id="UP001445076">
    <property type="component" value="Unassembled WGS sequence"/>
</dbReference>
<evidence type="ECO:0000256" key="2">
    <source>
        <dbReference type="ARBA" id="ARBA00004922"/>
    </source>
</evidence>
<keyword evidence="8" id="KW-1133">Transmembrane helix</keyword>
<keyword evidence="7" id="KW-0735">Signal-anchor</keyword>
<gene>
    <name evidence="15" type="ORF">OTU49_004966</name>
</gene>
<protein>
    <recommendedName>
        <fullName evidence="12">Fucosyltransferase</fullName>
        <ecNumber evidence="12">2.4.1.-</ecNumber>
    </recommendedName>
</protein>
<evidence type="ECO:0000256" key="9">
    <source>
        <dbReference type="ARBA" id="ARBA00023034"/>
    </source>
</evidence>
<dbReference type="PANTHER" id="PTHR48438">
    <property type="entry name" value="ALPHA-(1,3)-FUCOSYLTRANSFERASE C-RELATED"/>
    <property type="match status" value="1"/>
</dbReference>
<keyword evidence="16" id="KW-1185">Reference proteome</keyword>
<evidence type="ECO:0000256" key="12">
    <source>
        <dbReference type="RuleBase" id="RU003832"/>
    </source>
</evidence>
<dbReference type="InterPro" id="IPR038577">
    <property type="entry name" value="GT10-like_C_sf"/>
</dbReference>
<evidence type="ECO:0000256" key="5">
    <source>
        <dbReference type="ARBA" id="ARBA00022679"/>
    </source>
</evidence>
<keyword evidence="11" id="KW-0325">Glycoprotein</keyword>
<comment type="caution">
    <text evidence="15">The sequence shown here is derived from an EMBL/GenBank/DDBJ whole genome shotgun (WGS) entry which is preliminary data.</text>
</comment>
<dbReference type="InterPro" id="IPR055270">
    <property type="entry name" value="Glyco_tran_10_C"/>
</dbReference>
<evidence type="ECO:0000256" key="4">
    <source>
        <dbReference type="ARBA" id="ARBA00022676"/>
    </source>
</evidence>
<keyword evidence="4 12" id="KW-0328">Glycosyltransferase</keyword>
<dbReference type="FunFam" id="3.40.50.11660:FF:000002">
    <property type="entry name" value="Alpha-(1,3)-fucosyltransferase"/>
    <property type="match status" value="1"/>
</dbReference>
<comment type="subcellular location">
    <subcellularLocation>
        <location evidence="1 12">Golgi apparatus</location>
        <location evidence="1 12">Golgi stack membrane</location>
        <topology evidence="1 12">Single-pass type II membrane protein</topology>
    </subcellularLocation>
</comment>
<evidence type="ECO:0000259" key="13">
    <source>
        <dbReference type="Pfam" id="PF00852"/>
    </source>
</evidence>